<comment type="caution">
    <text evidence="1">The sequence shown here is derived from an EMBL/GenBank/DDBJ whole genome shotgun (WGS) entry which is preliminary data.</text>
</comment>
<protein>
    <submittedName>
        <fullName evidence="1">Uncharacterized protein</fullName>
    </submittedName>
</protein>
<organism evidence="1 2">
    <name type="scientific">Trifolium pratense</name>
    <name type="common">Red clover</name>
    <dbReference type="NCBI Taxonomy" id="57577"/>
    <lineage>
        <taxon>Eukaryota</taxon>
        <taxon>Viridiplantae</taxon>
        <taxon>Streptophyta</taxon>
        <taxon>Embryophyta</taxon>
        <taxon>Tracheophyta</taxon>
        <taxon>Spermatophyta</taxon>
        <taxon>Magnoliopsida</taxon>
        <taxon>eudicotyledons</taxon>
        <taxon>Gunneridae</taxon>
        <taxon>Pentapetalae</taxon>
        <taxon>rosids</taxon>
        <taxon>fabids</taxon>
        <taxon>Fabales</taxon>
        <taxon>Fabaceae</taxon>
        <taxon>Papilionoideae</taxon>
        <taxon>50 kb inversion clade</taxon>
        <taxon>NPAAA clade</taxon>
        <taxon>Hologalegina</taxon>
        <taxon>IRL clade</taxon>
        <taxon>Trifolieae</taxon>
        <taxon>Trifolium</taxon>
    </lineage>
</organism>
<dbReference type="Proteomes" id="UP000236291">
    <property type="component" value="Unassembled WGS sequence"/>
</dbReference>
<name>A0A2K3M1I0_TRIPR</name>
<gene>
    <name evidence="1" type="ORF">L195_g040711</name>
</gene>
<evidence type="ECO:0000313" key="2">
    <source>
        <dbReference type="Proteomes" id="UP000236291"/>
    </source>
</evidence>
<proteinExistence type="predicted"/>
<sequence length="176" mass="19821">MHVRVGPLVSVYGRFRPECVPRQLIFNCRPSKQSWNCVGINNVSAHKCVDNNPLLGFVDSNTLQTIVDRENGDDVAMTTAPERQNDIDLNHSASEEVLAEELMQVHTDTTQNNARIMDSDMPELIPDSVEEVVAETQIILQKPALPQVVLDDMEKIKQTWENRTSTNTKEEVSFTS</sequence>
<feature type="non-terminal residue" evidence="1">
    <location>
        <position position="176"/>
    </location>
</feature>
<reference evidence="1 2" key="2">
    <citation type="journal article" date="2017" name="Front. Plant Sci.">
        <title>Gene Classification and Mining of Molecular Markers Useful in Red Clover (Trifolium pratense) Breeding.</title>
        <authorList>
            <person name="Istvanek J."/>
            <person name="Dluhosova J."/>
            <person name="Dluhos P."/>
            <person name="Patkova L."/>
            <person name="Nedelnik J."/>
            <person name="Repkova J."/>
        </authorList>
    </citation>
    <scope>NUCLEOTIDE SEQUENCE [LARGE SCALE GENOMIC DNA]</scope>
    <source>
        <strain evidence="2">cv. Tatra</strain>
        <tissue evidence="1">Young leaves</tissue>
    </source>
</reference>
<dbReference type="EMBL" id="ASHM01046852">
    <property type="protein sequence ID" value="PNX84648.1"/>
    <property type="molecule type" value="Genomic_DNA"/>
</dbReference>
<accession>A0A2K3M1I0</accession>
<reference evidence="1 2" key="1">
    <citation type="journal article" date="2014" name="Am. J. Bot.">
        <title>Genome assembly and annotation for red clover (Trifolium pratense; Fabaceae).</title>
        <authorList>
            <person name="Istvanek J."/>
            <person name="Jaros M."/>
            <person name="Krenek A."/>
            <person name="Repkova J."/>
        </authorList>
    </citation>
    <scope>NUCLEOTIDE SEQUENCE [LARGE SCALE GENOMIC DNA]</scope>
    <source>
        <strain evidence="2">cv. Tatra</strain>
        <tissue evidence="1">Young leaves</tissue>
    </source>
</reference>
<evidence type="ECO:0000313" key="1">
    <source>
        <dbReference type="EMBL" id="PNX84648.1"/>
    </source>
</evidence>
<dbReference type="AlphaFoldDB" id="A0A2K3M1I0"/>